<evidence type="ECO:0000256" key="1">
    <source>
        <dbReference type="ARBA" id="ARBA00004141"/>
    </source>
</evidence>
<name>A0A0F7JXX2_9GAMM</name>
<dbReference type="PANTHER" id="PTHR11629:SF63">
    <property type="entry name" value="V-TYPE PROTON ATPASE SUBUNIT A"/>
    <property type="match status" value="1"/>
</dbReference>
<dbReference type="Pfam" id="PF01496">
    <property type="entry name" value="V_ATPase_I"/>
    <property type="match status" value="1"/>
</dbReference>
<feature type="transmembrane region" description="Helical" evidence="9">
    <location>
        <begin position="389"/>
        <end position="408"/>
    </location>
</feature>
<evidence type="ECO:0000256" key="7">
    <source>
        <dbReference type="ARBA" id="ARBA00023136"/>
    </source>
</evidence>
<keyword evidence="5 9" id="KW-1133">Transmembrane helix</keyword>
<dbReference type="GO" id="GO:0033179">
    <property type="term" value="C:proton-transporting V-type ATPase, V0 domain"/>
    <property type="evidence" value="ECO:0007669"/>
    <property type="project" value="InterPro"/>
</dbReference>
<feature type="coiled-coil region" evidence="8">
    <location>
        <begin position="108"/>
        <end position="138"/>
    </location>
</feature>
<dbReference type="EMBL" id="CP011412">
    <property type="protein sequence ID" value="AKH19528.1"/>
    <property type="molecule type" value="Genomic_DNA"/>
</dbReference>
<feature type="transmembrane region" description="Helical" evidence="9">
    <location>
        <begin position="563"/>
        <end position="582"/>
    </location>
</feature>
<keyword evidence="6" id="KW-0406">Ion transport</keyword>
<dbReference type="GO" id="GO:0007035">
    <property type="term" value="P:vacuolar acidification"/>
    <property type="evidence" value="ECO:0007669"/>
    <property type="project" value="TreeGrafter"/>
</dbReference>
<gene>
    <name evidence="10" type="ORF">AAY24_03230</name>
</gene>
<dbReference type="AlphaFoldDB" id="A0A0F7JXX2"/>
<evidence type="ECO:0000313" key="11">
    <source>
        <dbReference type="Proteomes" id="UP000034410"/>
    </source>
</evidence>
<protein>
    <submittedName>
        <fullName evidence="10">Uncharacterized protein</fullName>
    </submittedName>
</protein>
<comment type="similarity">
    <text evidence="2">Belongs to the V-ATPase 116 kDa subunit family.</text>
</comment>
<evidence type="ECO:0000256" key="3">
    <source>
        <dbReference type="ARBA" id="ARBA00022448"/>
    </source>
</evidence>
<feature type="transmembrane region" description="Helical" evidence="9">
    <location>
        <begin position="532"/>
        <end position="551"/>
    </location>
</feature>
<evidence type="ECO:0000256" key="9">
    <source>
        <dbReference type="SAM" id="Phobius"/>
    </source>
</evidence>
<keyword evidence="7 9" id="KW-0472">Membrane</keyword>
<dbReference type="Proteomes" id="UP000034410">
    <property type="component" value="Chromosome"/>
</dbReference>
<dbReference type="InterPro" id="IPR002490">
    <property type="entry name" value="V-ATPase_116kDa_su"/>
</dbReference>
<dbReference type="RefSeq" id="WP_046858466.1">
    <property type="nucleotide sequence ID" value="NZ_CP011412.1"/>
</dbReference>
<dbReference type="OrthoDB" id="9803814at2"/>
<evidence type="ECO:0000256" key="2">
    <source>
        <dbReference type="ARBA" id="ARBA00009904"/>
    </source>
</evidence>
<feature type="transmembrane region" description="Helical" evidence="9">
    <location>
        <begin position="350"/>
        <end position="382"/>
    </location>
</feature>
<accession>A0A0F7JXX2</accession>
<feature type="transmembrane region" description="Helical" evidence="9">
    <location>
        <begin position="428"/>
        <end position="449"/>
    </location>
</feature>
<evidence type="ECO:0000313" key="10">
    <source>
        <dbReference type="EMBL" id="AKH19528.1"/>
    </source>
</evidence>
<dbReference type="GO" id="GO:0016471">
    <property type="term" value="C:vacuolar proton-transporting V-type ATPase complex"/>
    <property type="evidence" value="ECO:0007669"/>
    <property type="project" value="TreeGrafter"/>
</dbReference>
<dbReference type="KEGG" id="seds:AAY24_03230"/>
<reference evidence="10 11" key="1">
    <citation type="journal article" date="2015" name="Genome Announc.">
        <title>Complete Genome Sequence of Sedimenticola thiotaurini Strain SIP-G1, a Polyphosphate- and Polyhydroxyalkanoate-Accumulating Sulfur-Oxidizing Gammaproteobacterium Isolated from Salt Marsh Sediments.</title>
        <authorList>
            <person name="Flood B.E."/>
            <person name="Jones D.S."/>
            <person name="Bailey J.V."/>
        </authorList>
    </citation>
    <scope>NUCLEOTIDE SEQUENCE [LARGE SCALE GENOMIC DNA]</scope>
    <source>
        <strain evidence="10 11">SIP-G1</strain>
    </source>
</reference>
<keyword evidence="4 9" id="KW-0812">Transmembrane</keyword>
<dbReference type="GO" id="GO:0051117">
    <property type="term" value="F:ATPase binding"/>
    <property type="evidence" value="ECO:0007669"/>
    <property type="project" value="TreeGrafter"/>
</dbReference>
<evidence type="ECO:0000256" key="4">
    <source>
        <dbReference type="ARBA" id="ARBA00022692"/>
    </source>
</evidence>
<dbReference type="PANTHER" id="PTHR11629">
    <property type="entry name" value="VACUOLAR PROTON ATPASES"/>
    <property type="match status" value="1"/>
</dbReference>
<sequence>MPTAFKLKEIFRPKEAHWFELYVPRDDTVYAIEALAATGEVQLESSTRLASPLDVEKIRTTLAELDHFCKIHQIALPAYEVSPSRLLESPEETAEQALSSIRHWGNRLVSLQDQMHALQSEKEDLQHLFNCLKALQEDDTGIELFAHHGDFLYKGIYACPRDHPLTPKLDDTICRYFVLGDTEFLLLAADPDQKAAIDQLVENSACIEIKIPEWLPPGRSAQKQAVSERLAVVERRYHELRHQIEAHWASDKLKKTLANVALLHWFLSKAPKVTERGRFCRITGWSTLPAPNAVESVLKKAHIDAVVRHPLPPPTSLPPVHMLETWWSRPFHLFKAFSGTPGRNEINPSFIIPLVVPLLFGFMFPDAGHGLMLLVFGLIFGFKYSQLRFLAPCGLSSIIFGLLFGEAFGVEELLPVIWFRPLDEPLRVLGVSLLIGCGLILTSMIFSAIEAKWRGALSEWFATEAPVMGLYTAAVIGVFHHPTLLVMPLLLLWYLAGSVLFQQRRGEVDLVAVIGHLLQSGFELLLHNFSFIRIGAFALAHAGLTSTVVLLADNMENGAGRLVALLTGHLLVVGIEGLVVFIQTTRLIFFEFFIGFLRADGRPLKPLSLPDKK</sequence>
<evidence type="ECO:0000256" key="5">
    <source>
        <dbReference type="ARBA" id="ARBA00022989"/>
    </source>
</evidence>
<keyword evidence="8" id="KW-0175">Coiled coil</keyword>
<keyword evidence="11" id="KW-1185">Reference proteome</keyword>
<dbReference type="GO" id="GO:0046961">
    <property type="term" value="F:proton-transporting ATPase activity, rotational mechanism"/>
    <property type="evidence" value="ECO:0007669"/>
    <property type="project" value="InterPro"/>
</dbReference>
<evidence type="ECO:0000256" key="6">
    <source>
        <dbReference type="ARBA" id="ARBA00023065"/>
    </source>
</evidence>
<keyword evidence="3" id="KW-0813">Transport</keyword>
<evidence type="ECO:0000256" key="8">
    <source>
        <dbReference type="SAM" id="Coils"/>
    </source>
</evidence>
<comment type="subcellular location">
    <subcellularLocation>
        <location evidence="1">Membrane</location>
        <topology evidence="1">Multi-pass membrane protein</topology>
    </subcellularLocation>
</comment>
<organism evidence="10 11">
    <name type="scientific">Sedimenticola thiotaurini</name>
    <dbReference type="NCBI Taxonomy" id="1543721"/>
    <lineage>
        <taxon>Bacteria</taxon>
        <taxon>Pseudomonadati</taxon>
        <taxon>Pseudomonadota</taxon>
        <taxon>Gammaproteobacteria</taxon>
        <taxon>Chromatiales</taxon>
        <taxon>Sedimenticolaceae</taxon>
        <taxon>Sedimenticola</taxon>
    </lineage>
</organism>
<proteinExistence type="inferred from homology"/>